<keyword evidence="5 9" id="KW-0812">Transmembrane</keyword>
<sequence>MTTPTQPHTRIDNPPPRTHHTTPDTHPTSADRHLLTALFTAGLVTFAQIYAPQAALPHIAHDLHIPPGHTATIISAGTLGFAAGVIPWVHTHTRLGWRRSLTTALITGTTLNTLSILAPTLTVLLITRFTAGIALAAIPALALARTHNHLTAQNATQGAGVFVAGNAIGGVLGRLLTGVLAIHTTWQIGMLAVTLLSAAGTLVFLRHAPADDTTPNSSRTEHATLGSSRTAHTPPGSSRVPRSHATHPWVTALRSRAVRRLCTQGFLIMGVFVTVYSFVGFRLTQSPLHVSPTLVVWAFGLFALGGPVSLAASHRAARQGRVLVVAGASVLTACGLALTLIPHVAAVLTGLTLLTVGFFAGQSILTGWVQAAVPDARHHAAALYTIAYYAGGATIGWVAGILYTHEGWVGVIVVTALCTVTGFLLSLTMRHH</sequence>
<dbReference type="HOGENOM" id="CLU_001265_19_3_11"/>
<accession>C7R5B0</accession>
<dbReference type="InterPro" id="IPR020846">
    <property type="entry name" value="MFS_dom"/>
</dbReference>
<dbReference type="KEGG" id="jde:Jden_0113"/>
<dbReference type="InterPro" id="IPR036259">
    <property type="entry name" value="MFS_trans_sf"/>
</dbReference>
<feature type="transmembrane region" description="Helical" evidence="9">
    <location>
        <begin position="158"/>
        <end position="182"/>
    </location>
</feature>
<dbReference type="Proteomes" id="UP000000628">
    <property type="component" value="Chromosome"/>
</dbReference>
<evidence type="ECO:0000256" key="9">
    <source>
        <dbReference type="SAM" id="Phobius"/>
    </source>
</evidence>
<feature type="transmembrane region" description="Helical" evidence="9">
    <location>
        <begin position="71"/>
        <end position="89"/>
    </location>
</feature>
<dbReference type="PROSITE" id="PS50850">
    <property type="entry name" value="MFS"/>
    <property type="match status" value="1"/>
</dbReference>
<evidence type="ECO:0000313" key="11">
    <source>
        <dbReference type="EMBL" id="ACV07788.1"/>
    </source>
</evidence>
<dbReference type="OrthoDB" id="63984at2"/>
<comment type="similarity">
    <text evidence="2">Belongs to the major facilitator superfamily.</text>
</comment>
<feature type="transmembrane region" description="Helical" evidence="9">
    <location>
        <begin position="381"/>
        <end position="402"/>
    </location>
</feature>
<dbReference type="CDD" id="cd17324">
    <property type="entry name" value="MFS_NepI_like"/>
    <property type="match status" value="1"/>
</dbReference>
<feature type="transmembrane region" description="Helical" evidence="9">
    <location>
        <begin position="34"/>
        <end position="51"/>
    </location>
</feature>
<reference evidence="11 12" key="1">
    <citation type="journal article" date="2009" name="Stand. Genomic Sci.">
        <title>Complete genome sequence of Jonesia denitrificans type strain (Prevot 55134).</title>
        <authorList>
            <person name="Pukall R."/>
            <person name="Gehrich-Schroter G."/>
            <person name="Lapidus A."/>
            <person name="Nolan M."/>
            <person name="Glavina Del Rio T."/>
            <person name="Lucas S."/>
            <person name="Chen F."/>
            <person name="Tice H."/>
            <person name="Pitluck S."/>
            <person name="Cheng J.F."/>
            <person name="Copeland A."/>
            <person name="Saunders E."/>
            <person name="Brettin T."/>
            <person name="Detter J.C."/>
            <person name="Bruce D."/>
            <person name="Goodwin L."/>
            <person name="Pati A."/>
            <person name="Ivanova N."/>
            <person name="Mavromatis K."/>
            <person name="Ovchinnikova G."/>
            <person name="Chen A."/>
            <person name="Palaniappan K."/>
            <person name="Land M."/>
            <person name="Hauser L."/>
            <person name="Chang Y.J."/>
            <person name="Jeffries C.D."/>
            <person name="Chain P."/>
            <person name="Goker M."/>
            <person name="Bristow J."/>
            <person name="Eisen J.A."/>
            <person name="Markowitz V."/>
            <person name="Hugenholtz P."/>
            <person name="Kyrpides N.C."/>
            <person name="Klenk H.P."/>
            <person name="Han C."/>
        </authorList>
    </citation>
    <scope>NUCLEOTIDE SEQUENCE [LARGE SCALE GENOMIC DNA]</scope>
    <source>
        <strain evidence="12">ATCC 14870 / DSM 20603 / BCRC 15368 / CIP 55.134 / JCM 11481 / NBRC 15587 / NCTC 10816 / Prevot 55134</strain>
    </source>
</reference>
<dbReference type="Gene3D" id="1.20.1250.20">
    <property type="entry name" value="MFS general substrate transporter like domains"/>
    <property type="match status" value="1"/>
</dbReference>
<dbReference type="PANTHER" id="PTHR43271">
    <property type="entry name" value="BLL2771 PROTEIN"/>
    <property type="match status" value="1"/>
</dbReference>
<feature type="transmembrane region" description="Helical" evidence="9">
    <location>
        <begin position="125"/>
        <end position="146"/>
    </location>
</feature>
<feature type="region of interest" description="Disordered" evidence="8">
    <location>
        <begin position="1"/>
        <end position="29"/>
    </location>
</feature>
<feature type="domain" description="Major facilitator superfamily (MFS) profile" evidence="10">
    <location>
        <begin position="34"/>
        <end position="432"/>
    </location>
</feature>
<evidence type="ECO:0000259" key="10">
    <source>
        <dbReference type="PROSITE" id="PS50850"/>
    </source>
</evidence>
<protein>
    <submittedName>
        <fullName evidence="11">Major facilitator superfamily MFS_1</fullName>
    </submittedName>
</protein>
<feature type="transmembrane region" description="Helical" evidence="9">
    <location>
        <begin position="347"/>
        <end position="369"/>
    </location>
</feature>
<dbReference type="Pfam" id="PF07690">
    <property type="entry name" value="MFS_1"/>
    <property type="match status" value="1"/>
</dbReference>
<evidence type="ECO:0000313" key="12">
    <source>
        <dbReference type="Proteomes" id="UP000000628"/>
    </source>
</evidence>
<keyword evidence="7 9" id="KW-0472">Membrane</keyword>
<feature type="region of interest" description="Disordered" evidence="8">
    <location>
        <begin position="212"/>
        <end position="245"/>
    </location>
</feature>
<feature type="transmembrane region" description="Helical" evidence="9">
    <location>
        <begin position="261"/>
        <end position="279"/>
    </location>
</feature>
<dbReference type="PANTHER" id="PTHR43271:SF2">
    <property type="entry name" value="BLL2771 PROTEIN"/>
    <property type="match status" value="1"/>
</dbReference>
<feature type="transmembrane region" description="Helical" evidence="9">
    <location>
        <begin position="291"/>
        <end position="310"/>
    </location>
</feature>
<evidence type="ECO:0000256" key="3">
    <source>
        <dbReference type="ARBA" id="ARBA00022448"/>
    </source>
</evidence>
<evidence type="ECO:0000256" key="4">
    <source>
        <dbReference type="ARBA" id="ARBA00022475"/>
    </source>
</evidence>
<evidence type="ECO:0000256" key="7">
    <source>
        <dbReference type="ARBA" id="ARBA00023136"/>
    </source>
</evidence>
<feature type="transmembrane region" description="Helical" evidence="9">
    <location>
        <begin position="408"/>
        <end position="427"/>
    </location>
</feature>
<feature type="transmembrane region" description="Helical" evidence="9">
    <location>
        <begin position="101"/>
        <end position="119"/>
    </location>
</feature>
<evidence type="ECO:0000256" key="1">
    <source>
        <dbReference type="ARBA" id="ARBA00004651"/>
    </source>
</evidence>
<feature type="transmembrane region" description="Helical" evidence="9">
    <location>
        <begin position="322"/>
        <end position="341"/>
    </location>
</feature>
<organism evidence="11 12">
    <name type="scientific">Jonesia denitrificans (strain ATCC 14870 / DSM 20603 / BCRC 15368 / CIP 55.134 / JCM 11481 / NBRC 15587 / NCTC 10816 / Prevot 55134)</name>
    <name type="common">Listeria denitrificans</name>
    <dbReference type="NCBI Taxonomy" id="471856"/>
    <lineage>
        <taxon>Bacteria</taxon>
        <taxon>Bacillati</taxon>
        <taxon>Actinomycetota</taxon>
        <taxon>Actinomycetes</taxon>
        <taxon>Micrococcales</taxon>
        <taxon>Jonesiaceae</taxon>
        <taxon>Jonesia</taxon>
    </lineage>
</organism>
<dbReference type="RefSeq" id="WP_012805893.1">
    <property type="nucleotide sequence ID" value="NC_013174.1"/>
</dbReference>
<gene>
    <name evidence="11" type="ordered locus">Jden_0113</name>
</gene>
<dbReference type="AlphaFoldDB" id="C7R5B0"/>
<proteinExistence type="inferred from homology"/>
<keyword evidence="3" id="KW-0813">Transport</keyword>
<keyword evidence="12" id="KW-1185">Reference proteome</keyword>
<dbReference type="GO" id="GO:0022857">
    <property type="term" value="F:transmembrane transporter activity"/>
    <property type="evidence" value="ECO:0007669"/>
    <property type="project" value="InterPro"/>
</dbReference>
<keyword evidence="4" id="KW-1003">Cell membrane</keyword>
<evidence type="ECO:0000256" key="6">
    <source>
        <dbReference type="ARBA" id="ARBA00022989"/>
    </source>
</evidence>
<keyword evidence="6 9" id="KW-1133">Transmembrane helix</keyword>
<dbReference type="EMBL" id="CP001706">
    <property type="protein sequence ID" value="ACV07788.1"/>
    <property type="molecule type" value="Genomic_DNA"/>
</dbReference>
<dbReference type="SUPFAM" id="SSF103473">
    <property type="entry name" value="MFS general substrate transporter"/>
    <property type="match status" value="1"/>
</dbReference>
<dbReference type="InterPro" id="IPR011701">
    <property type="entry name" value="MFS"/>
</dbReference>
<dbReference type="eggNOG" id="COG2814">
    <property type="taxonomic scope" value="Bacteria"/>
</dbReference>
<evidence type="ECO:0000256" key="8">
    <source>
        <dbReference type="SAM" id="MobiDB-lite"/>
    </source>
</evidence>
<name>C7R5B0_JONDD</name>
<evidence type="ECO:0000256" key="2">
    <source>
        <dbReference type="ARBA" id="ARBA00008335"/>
    </source>
</evidence>
<dbReference type="GO" id="GO:0005886">
    <property type="term" value="C:plasma membrane"/>
    <property type="evidence" value="ECO:0007669"/>
    <property type="project" value="UniProtKB-SubCell"/>
</dbReference>
<dbReference type="STRING" id="471856.Jden_0113"/>
<comment type="subcellular location">
    <subcellularLocation>
        <location evidence="1">Cell membrane</location>
        <topology evidence="1">Multi-pass membrane protein</topology>
    </subcellularLocation>
</comment>
<evidence type="ECO:0000256" key="5">
    <source>
        <dbReference type="ARBA" id="ARBA00022692"/>
    </source>
</evidence>
<feature type="transmembrane region" description="Helical" evidence="9">
    <location>
        <begin position="188"/>
        <end position="205"/>
    </location>
</feature>